<dbReference type="InterPro" id="IPR036291">
    <property type="entry name" value="NAD(P)-bd_dom_sf"/>
</dbReference>
<accession>A0ABR7A5T6</accession>
<proteinExistence type="inferred from homology"/>
<protein>
    <submittedName>
        <fullName evidence="3">SDR family NAD(P)-dependent oxidoreductase</fullName>
    </submittedName>
</protein>
<gene>
    <name evidence="3" type="ORF">H8K43_10900</name>
</gene>
<dbReference type="InterPro" id="IPR002347">
    <property type="entry name" value="SDR_fam"/>
</dbReference>
<sequence length="255" mass="27624">MNPRIHDWQGKRIWIIGASTGIGAETARLLLQRGARVAVSARNEAALQLLAAPFSAACVAPLDITDAASVSAVHARLMQQWQGIDLVLVVAGAYNEMRADSFDLGAANRILDINIRGVYHCLDVVLPELLRQQSGGIGIVGSVAGLSGLPKALAYGPSKAAVINLCESLFLDLRPKNIAVYMINPGFVDTPLTANNDFAMPALMTAPQAASAIVQGMERGDFHIHFPHRFTNWLRLARILPYRSYFYLVHKVTGL</sequence>
<dbReference type="PANTHER" id="PTHR44196:SF1">
    <property type="entry name" value="DEHYDROGENASE_REDUCTASE SDR FAMILY MEMBER 7B"/>
    <property type="match status" value="1"/>
</dbReference>
<keyword evidence="2" id="KW-0560">Oxidoreductase</keyword>
<evidence type="ECO:0000313" key="4">
    <source>
        <dbReference type="Proteomes" id="UP000654304"/>
    </source>
</evidence>
<name>A0ABR7A5T6_9BURK</name>
<evidence type="ECO:0000256" key="1">
    <source>
        <dbReference type="ARBA" id="ARBA00006484"/>
    </source>
</evidence>
<keyword evidence="4" id="KW-1185">Reference proteome</keyword>
<comment type="caution">
    <text evidence="3">The sequence shown here is derived from an EMBL/GenBank/DDBJ whole genome shotgun (WGS) entry which is preliminary data.</text>
</comment>
<evidence type="ECO:0000256" key="2">
    <source>
        <dbReference type="ARBA" id="ARBA00023002"/>
    </source>
</evidence>
<dbReference type="SUPFAM" id="SSF51735">
    <property type="entry name" value="NAD(P)-binding Rossmann-fold domains"/>
    <property type="match status" value="1"/>
</dbReference>
<organism evidence="3 4">
    <name type="scientific">Undibacterium curvum</name>
    <dbReference type="NCBI Taxonomy" id="2762294"/>
    <lineage>
        <taxon>Bacteria</taxon>
        <taxon>Pseudomonadati</taxon>
        <taxon>Pseudomonadota</taxon>
        <taxon>Betaproteobacteria</taxon>
        <taxon>Burkholderiales</taxon>
        <taxon>Oxalobacteraceae</taxon>
        <taxon>Undibacterium</taxon>
    </lineage>
</organism>
<dbReference type="RefSeq" id="WP_186903867.1">
    <property type="nucleotide sequence ID" value="NZ_JACOGD010000005.1"/>
</dbReference>
<dbReference type="Gene3D" id="3.40.50.720">
    <property type="entry name" value="NAD(P)-binding Rossmann-like Domain"/>
    <property type="match status" value="1"/>
</dbReference>
<dbReference type="Pfam" id="PF00106">
    <property type="entry name" value="adh_short"/>
    <property type="match status" value="1"/>
</dbReference>
<dbReference type="Proteomes" id="UP000654304">
    <property type="component" value="Unassembled WGS sequence"/>
</dbReference>
<evidence type="ECO:0000313" key="3">
    <source>
        <dbReference type="EMBL" id="MBC3932184.1"/>
    </source>
</evidence>
<dbReference type="EMBL" id="JACOGD010000005">
    <property type="protein sequence ID" value="MBC3932184.1"/>
    <property type="molecule type" value="Genomic_DNA"/>
</dbReference>
<dbReference type="PANTHER" id="PTHR44196">
    <property type="entry name" value="DEHYDROGENASE/REDUCTASE SDR FAMILY MEMBER 7B"/>
    <property type="match status" value="1"/>
</dbReference>
<dbReference type="PRINTS" id="PR00081">
    <property type="entry name" value="GDHRDH"/>
</dbReference>
<comment type="similarity">
    <text evidence="1">Belongs to the short-chain dehydrogenases/reductases (SDR) family.</text>
</comment>
<reference evidence="3 4" key="1">
    <citation type="submission" date="2020-08" db="EMBL/GenBank/DDBJ databases">
        <title>Novel species isolated from subtropical streams in China.</title>
        <authorList>
            <person name="Lu H."/>
        </authorList>
    </citation>
    <scope>NUCLEOTIDE SEQUENCE [LARGE SCALE GENOMIC DNA]</scope>
    <source>
        <strain evidence="3 4">CY22W</strain>
    </source>
</reference>